<dbReference type="EMBL" id="NMUH01008936">
    <property type="protein sequence ID" value="MQM19467.1"/>
    <property type="molecule type" value="Genomic_DNA"/>
</dbReference>
<name>A0A843XKB8_COLES</name>
<gene>
    <name evidence="2" type="ORF">Taro_052473</name>
</gene>
<dbReference type="PANTHER" id="PTHR32263">
    <property type="entry name" value="INACTIVE POLY [ADP-RIBOSE] POLYMERASE SRO4-RELATED"/>
    <property type="match status" value="1"/>
</dbReference>
<sequence>MFLELQGFSASTAPTRISYIEGGAWRELPPEVVHLLREGFMAGRSVVEVSVGGPPRMFDFVWMVQIDVVTAAQKPIPWTNAYGQLFYPNLASRGGPKRSNQNGGVASTRGACNILFPLVSHFLMKVATYRAVTF</sequence>
<keyword evidence="3" id="KW-1185">Reference proteome</keyword>
<protein>
    <recommendedName>
        <fullName evidence="1">RCD1 WWE domain-containing protein</fullName>
    </recommendedName>
</protein>
<feature type="domain" description="RCD1 WWE" evidence="1">
    <location>
        <begin position="8"/>
        <end position="87"/>
    </location>
</feature>
<accession>A0A843XKB8</accession>
<dbReference type="InterPro" id="IPR044964">
    <property type="entry name" value="RCD1/SRO1-5"/>
</dbReference>
<comment type="caution">
    <text evidence="2">The sequence shown here is derived from an EMBL/GenBank/DDBJ whole genome shotgun (WGS) entry which is preliminary data.</text>
</comment>
<organism evidence="2 3">
    <name type="scientific">Colocasia esculenta</name>
    <name type="common">Wild taro</name>
    <name type="synonym">Arum esculentum</name>
    <dbReference type="NCBI Taxonomy" id="4460"/>
    <lineage>
        <taxon>Eukaryota</taxon>
        <taxon>Viridiplantae</taxon>
        <taxon>Streptophyta</taxon>
        <taxon>Embryophyta</taxon>
        <taxon>Tracheophyta</taxon>
        <taxon>Spermatophyta</taxon>
        <taxon>Magnoliopsida</taxon>
        <taxon>Liliopsida</taxon>
        <taxon>Araceae</taxon>
        <taxon>Aroideae</taxon>
        <taxon>Colocasieae</taxon>
        <taxon>Colocasia</taxon>
    </lineage>
</organism>
<dbReference type="InterPro" id="IPR057823">
    <property type="entry name" value="WWE_RCD1"/>
</dbReference>
<dbReference type="Pfam" id="PF23467">
    <property type="entry name" value="WWE_5"/>
    <property type="match status" value="1"/>
</dbReference>
<evidence type="ECO:0000313" key="3">
    <source>
        <dbReference type="Proteomes" id="UP000652761"/>
    </source>
</evidence>
<proteinExistence type="predicted"/>
<dbReference type="OrthoDB" id="6133115at2759"/>
<dbReference type="AlphaFoldDB" id="A0A843XKB8"/>
<dbReference type="PANTHER" id="PTHR32263:SF19">
    <property type="entry name" value="OS03G0230300 PROTEIN"/>
    <property type="match status" value="1"/>
</dbReference>
<evidence type="ECO:0000313" key="2">
    <source>
        <dbReference type="EMBL" id="MQM19467.1"/>
    </source>
</evidence>
<reference evidence="2" key="1">
    <citation type="submission" date="2017-07" db="EMBL/GenBank/DDBJ databases">
        <title>Taro Niue Genome Assembly and Annotation.</title>
        <authorList>
            <person name="Atibalentja N."/>
            <person name="Keating K."/>
            <person name="Fields C.J."/>
        </authorList>
    </citation>
    <scope>NUCLEOTIDE SEQUENCE</scope>
    <source>
        <strain evidence="2">Niue_2</strain>
        <tissue evidence="2">Leaf</tissue>
    </source>
</reference>
<evidence type="ECO:0000259" key="1">
    <source>
        <dbReference type="Pfam" id="PF23467"/>
    </source>
</evidence>
<dbReference type="Proteomes" id="UP000652761">
    <property type="component" value="Unassembled WGS sequence"/>
</dbReference>